<evidence type="ECO:0000256" key="1">
    <source>
        <dbReference type="ARBA" id="ARBA00007265"/>
    </source>
</evidence>
<dbReference type="Gene3D" id="1.10.3090.10">
    <property type="entry name" value="cca-adding enzyme, domain 2"/>
    <property type="match status" value="1"/>
</dbReference>
<evidence type="ECO:0008006" key="11">
    <source>
        <dbReference type="Google" id="ProtNLM"/>
    </source>
</evidence>
<keyword evidence="10" id="KW-1185">Reference proteome</keyword>
<keyword evidence="2 5" id="KW-0808">Transferase</keyword>
<evidence type="ECO:0000256" key="4">
    <source>
        <dbReference type="ARBA" id="ARBA00022884"/>
    </source>
</evidence>
<evidence type="ECO:0000256" key="6">
    <source>
        <dbReference type="SAM" id="MobiDB-lite"/>
    </source>
</evidence>
<keyword evidence="4 5" id="KW-0694">RNA-binding</keyword>
<dbReference type="Proteomes" id="UP000214365">
    <property type="component" value="Unassembled WGS sequence"/>
</dbReference>
<evidence type="ECO:0000256" key="5">
    <source>
        <dbReference type="RuleBase" id="RU003953"/>
    </source>
</evidence>
<dbReference type="PANTHER" id="PTHR13734:SF5">
    <property type="entry name" value="CCA TRNA NUCLEOTIDYLTRANSFERASE, MITOCHONDRIAL"/>
    <property type="match status" value="1"/>
</dbReference>
<dbReference type="GO" id="GO:0000166">
    <property type="term" value="F:nucleotide binding"/>
    <property type="evidence" value="ECO:0007669"/>
    <property type="project" value="UniProtKB-KW"/>
</dbReference>
<dbReference type="Gene3D" id="3.30.460.10">
    <property type="entry name" value="Beta Polymerase, domain 2"/>
    <property type="match status" value="1"/>
</dbReference>
<dbReference type="InterPro" id="IPR043519">
    <property type="entry name" value="NT_sf"/>
</dbReference>
<dbReference type="GO" id="GO:0003723">
    <property type="term" value="F:RNA binding"/>
    <property type="evidence" value="ECO:0007669"/>
    <property type="project" value="UniProtKB-KW"/>
</dbReference>
<protein>
    <recommendedName>
        <fullName evidence="11">Poly A polymerase head domain-containing protein</fullName>
    </recommendedName>
</protein>
<proteinExistence type="inferred from homology"/>
<dbReference type="OrthoDB" id="445712at2759"/>
<feature type="region of interest" description="Disordered" evidence="6">
    <location>
        <begin position="1"/>
        <end position="40"/>
    </location>
</feature>
<dbReference type="GO" id="GO:0001680">
    <property type="term" value="P:tRNA 3'-terminal CCA addition"/>
    <property type="evidence" value="ECO:0007669"/>
    <property type="project" value="TreeGrafter"/>
</dbReference>
<name>A0A225B096_TALAT</name>
<evidence type="ECO:0000259" key="7">
    <source>
        <dbReference type="Pfam" id="PF01743"/>
    </source>
</evidence>
<keyword evidence="3" id="KW-0547">Nucleotide-binding</keyword>
<dbReference type="PANTHER" id="PTHR13734">
    <property type="entry name" value="TRNA-NUCLEOTIDYLTRANSFERASE"/>
    <property type="match status" value="1"/>
</dbReference>
<organism evidence="9 10">
    <name type="scientific">Talaromyces atroroseus</name>
    <dbReference type="NCBI Taxonomy" id="1441469"/>
    <lineage>
        <taxon>Eukaryota</taxon>
        <taxon>Fungi</taxon>
        <taxon>Dikarya</taxon>
        <taxon>Ascomycota</taxon>
        <taxon>Pezizomycotina</taxon>
        <taxon>Eurotiomycetes</taxon>
        <taxon>Eurotiomycetidae</taxon>
        <taxon>Eurotiales</taxon>
        <taxon>Trichocomaceae</taxon>
        <taxon>Talaromyces</taxon>
        <taxon>Talaromyces sect. Trachyspermi</taxon>
    </lineage>
</organism>
<dbReference type="GeneID" id="30999840"/>
<dbReference type="SUPFAM" id="SSF81301">
    <property type="entry name" value="Nucleotidyltransferase"/>
    <property type="match status" value="1"/>
</dbReference>
<dbReference type="EMBL" id="LFMY01000001">
    <property type="protein sequence ID" value="OKL64124.1"/>
    <property type="molecule type" value="Genomic_DNA"/>
</dbReference>
<dbReference type="InterPro" id="IPR032828">
    <property type="entry name" value="PolyA_RNA-bd"/>
</dbReference>
<dbReference type="GO" id="GO:0052929">
    <property type="term" value="F:ATP:3'-cytidine-cytidine-tRNA adenylyltransferase activity"/>
    <property type="evidence" value="ECO:0007669"/>
    <property type="project" value="TreeGrafter"/>
</dbReference>
<feature type="domain" description="tRNA nucleotidyltransferase/poly(A) polymerase RNA and SrmB- binding" evidence="8">
    <location>
        <begin position="316"/>
        <end position="353"/>
    </location>
</feature>
<dbReference type="Pfam" id="PF12627">
    <property type="entry name" value="PolyA_pol_RNAbd"/>
    <property type="match status" value="1"/>
</dbReference>
<accession>A0A225B096</accession>
<feature type="domain" description="Poly A polymerase head" evidence="7">
    <location>
        <begin position="103"/>
        <end position="263"/>
    </location>
</feature>
<dbReference type="RefSeq" id="XP_020124245.1">
    <property type="nucleotide sequence ID" value="XM_020260712.1"/>
</dbReference>
<comment type="similarity">
    <text evidence="1 5">Belongs to the tRNA nucleotidyltransferase/poly(A) polymerase family.</text>
</comment>
<evidence type="ECO:0000313" key="10">
    <source>
        <dbReference type="Proteomes" id="UP000214365"/>
    </source>
</evidence>
<evidence type="ECO:0000256" key="3">
    <source>
        <dbReference type="ARBA" id="ARBA00022741"/>
    </source>
</evidence>
<sequence length="607" mass="67709">MDTTKSKSESEEFESEPPNKKIKRIDSSDPDQQTVFSSSTRKPAMECNRISYQVDLLPAEQLLRELLLDCREHILQTRAATSTKSTAHEEDSKGEIESPKIEMWFVGGWVRDKLLGKQSADIDVALSSAMTGSAFARHLEDQFLAEGGNTAAKYKQEAARRGVETAEIRGFYHIERNPGKGKHLETTSAQIFGLEVDFVNLRSESLYQEQEKKKETLTFTSAPEEDALRRDANINAIFYNLETQQIEDHTKKGLTDIQSRVLRTPLDARITFTDDPLRMLRLIRLASTLGGGFTIDDADGTQQAMKDPEIQLALRTRISPERIGGEVKKMLMGPDPVAAFRWIYELGLYGTVFLDFGQESLDMRRGGGDDSGHPWPATWLRACVALAELLLNADSDVAKEIAQTEDREMVWLMAAWSPLVQLRGDVNADGTIVKAAAKAINAATKKWKALGESFKNMDDIRSTIDAVNHHSNPPPRRSTIGVAIRSWGVTWRLQALYSLLCELMATPEEQHDQLTNRYAVFLRCVSSHDLHDAATLKPILGGADIKSMFGLKKSGAFMKPVFDAVLRWQFDHAGATRAEAEAWLRSEKASLNIPDSDALIGCPPETR</sequence>
<dbReference type="STRING" id="1441469.A0A225B096"/>
<evidence type="ECO:0000256" key="2">
    <source>
        <dbReference type="ARBA" id="ARBA00022679"/>
    </source>
</evidence>
<dbReference type="Pfam" id="PF01743">
    <property type="entry name" value="PolyA_pol"/>
    <property type="match status" value="1"/>
</dbReference>
<feature type="compositionally biased region" description="Polar residues" evidence="6">
    <location>
        <begin position="30"/>
        <end position="40"/>
    </location>
</feature>
<feature type="compositionally biased region" description="Basic and acidic residues" evidence="6">
    <location>
        <begin position="1"/>
        <end position="10"/>
    </location>
</feature>
<evidence type="ECO:0000313" key="9">
    <source>
        <dbReference type="EMBL" id="OKL64124.1"/>
    </source>
</evidence>
<gene>
    <name evidence="9" type="ORF">UA08_00085</name>
</gene>
<evidence type="ECO:0000259" key="8">
    <source>
        <dbReference type="Pfam" id="PF12627"/>
    </source>
</evidence>
<dbReference type="SUPFAM" id="SSF81891">
    <property type="entry name" value="Poly A polymerase C-terminal region-like"/>
    <property type="match status" value="1"/>
</dbReference>
<comment type="caution">
    <text evidence="9">The sequence shown here is derived from an EMBL/GenBank/DDBJ whole genome shotgun (WGS) entry which is preliminary data.</text>
</comment>
<dbReference type="AlphaFoldDB" id="A0A225B096"/>
<dbReference type="InterPro" id="IPR002646">
    <property type="entry name" value="PolA_pol_head_dom"/>
</dbReference>
<dbReference type="GO" id="GO:0052927">
    <property type="term" value="F:CC tRNA cytidylyltransferase activity"/>
    <property type="evidence" value="ECO:0007669"/>
    <property type="project" value="TreeGrafter"/>
</dbReference>
<reference evidence="9 10" key="1">
    <citation type="submission" date="2015-06" db="EMBL/GenBank/DDBJ databases">
        <title>Talaromyces atroroseus IBT 11181 draft genome.</title>
        <authorList>
            <person name="Rasmussen K.B."/>
            <person name="Rasmussen S."/>
            <person name="Petersen B."/>
            <person name="Sicheritz-Ponten T."/>
            <person name="Mortensen U.H."/>
            <person name="Thrane U."/>
        </authorList>
    </citation>
    <scope>NUCLEOTIDE SEQUENCE [LARGE SCALE GENOMIC DNA]</scope>
    <source>
        <strain evidence="9 10">IBT 11181</strain>
    </source>
</reference>